<evidence type="ECO:0000313" key="2">
    <source>
        <dbReference type="EMBL" id="SCM74336.1"/>
    </source>
</evidence>
<feature type="coiled-coil region" evidence="1">
    <location>
        <begin position="7"/>
        <end position="34"/>
    </location>
</feature>
<protein>
    <submittedName>
        <fullName evidence="2">Uncharacterized protein</fullName>
    </submittedName>
</protein>
<evidence type="ECO:0000256" key="1">
    <source>
        <dbReference type="SAM" id="Coils"/>
    </source>
</evidence>
<reference evidence="2" key="1">
    <citation type="submission" date="2016-08" db="EMBL/GenBank/DDBJ databases">
        <authorList>
            <person name="Seilhamer J.J."/>
        </authorList>
    </citation>
    <scope>NUCLEOTIDE SEQUENCE</scope>
    <source>
        <strain evidence="2">86</strain>
    </source>
</reference>
<gene>
    <name evidence="2" type="ORF">KL86PLE_130179</name>
</gene>
<name>A0A212L9X3_9HYPH</name>
<keyword evidence="1" id="KW-0175">Coiled coil</keyword>
<proteinExistence type="predicted"/>
<dbReference type="EMBL" id="FMJD01000005">
    <property type="protein sequence ID" value="SCM74336.1"/>
    <property type="molecule type" value="Genomic_DNA"/>
</dbReference>
<dbReference type="RefSeq" id="WP_100081485.1">
    <property type="nucleotide sequence ID" value="NZ_LT608334.1"/>
</dbReference>
<organism evidence="2">
    <name type="scientific">uncultured Pleomorphomonas sp</name>
    <dbReference type="NCBI Taxonomy" id="442121"/>
    <lineage>
        <taxon>Bacteria</taxon>
        <taxon>Pseudomonadati</taxon>
        <taxon>Pseudomonadota</taxon>
        <taxon>Alphaproteobacteria</taxon>
        <taxon>Hyphomicrobiales</taxon>
        <taxon>Pleomorphomonadaceae</taxon>
        <taxon>Pleomorphomonas</taxon>
        <taxon>environmental samples</taxon>
    </lineage>
</organism>
<accession>A0A212L9X3</accession>
<dbReference type="AlphaFoldDB" id="A0A212L9X3"/>
<sequence length="110" mass="12344">MAKKTDRDEIQDAIELLTRRLDRIRLDIQRQEEGCDPRLLGLFKGEVSEVIADLERYRAETAAAIANANTGYAVSRAYLAVGKLAASTESAKILSFDKNRNKSHARRSNH</sequence>